<dbReference type="Proteomes" id="UP001597040">
    <property type="component" value="Unassembled WGS sequence"/>
</dbReference>
<sequence>MNVVGMLFQQMVQPTEALPNKPSKELLTDGANVFQNLLGDMRSSTDEDGMEPSELMTSLSEMPDDLQNILLQLLSGSKGLEQLVNDKEIDGEVLLKVEQLLENNNFTKEAGFQKLEEMLRKMLEETNSTAFTTGSSVASIFQLSTDSQLNESEIQKQFAAIYAKVESILSKVSNQQNVQKMAPQLLKLMQQWVSLEKRSTTNQQVGTSQLDISKSDGTKEQAVWRELVQAFQKRNQFVAKQQYNTNATVTSTDVSKWLQRALNGQNKNQLQSEKVAGQGISFSTMPMSRVEQYVIHINQTQNAPSADQQLMEQFQKVMKTSKFLSMNNGTNQLSIALRPENLGEMMVKLTQINGEMTVKIMVSSHAAKEMLESNLSQLKNMFSPHQVVVEKQELSSQQTQQDLNKEQEEQALNKEDQGSSHQSEDNDDQKDEDDFETQFHELLMNEKV</sequence>
<feature type="region of interest" description="Disordered" evidence="1">
    <location>
        <begin position="389"/>
        <end position="448"/>
    </location>
</feature>
<evidence type="ECO:0000313" key="4">
    <source>
        <dbReference type="Proteomes" id="UP001597040"/>
    </source>
</evidence>
<dbReference type="InterPro" id="IPR038610">
    <property type="entry name" value="FliK-like_C_sf"/>
</dbReference>
<keyword evidence="3" id="KW-0969">Cilium</keyword>
<dbReference type="CDD" id="cd17470">
    <property type="entry name" value="T3SS_Flik_C"/>
    <property type="match status" value="1"/>
</dbReference>
<dbReference type="Gene3D" id="3.30.750.140">
    <property type="match status" value="1"/>
</dbReference>
<dbReference type="EMBL" id="JBHTKJ010000012">
    <property type="protein sequence ID" value="MFD1037984.1"/>
    <property type="molecule type" value="Genomic_DNA"/>
</dbReference>
<evidence type="ECO:0000256" key="1">
    <source>
        <dbReference type="SAM" id="MobiDB-lite"/>
    </source>
</evidence>
<organism evidence="3 4">
    <name type="scientific">Virgibacillus byunsanensis</name>
    <dbReference type="NCBI Taxonomy" id="570945"/>
    <lineage>
        <taxon>Bacteria</taxon>
        <taxon>Bacillati</taxon>
        <taxon>Bacillota</taxon>
        <taxon>Bacilli</taxon>
        <taxon>Bacillales</taxon>
        <taxon>Bacillaceae</taxon>
        <taxon>Virgibacillus</taxon>
    </lineage>
</organism>
<comment type="caution">
    <text evidence="3">The sequence shown here is derived from an EMBL/GenBank/DDBJ whole genome shotgun (WGS) entry which is preliminary data.</text>
</comment>
<keyword evidence="3" id="KW-0282">Flagellum</keyword>
<feature type="compositionally biased region" description="Basic and acidic residues" evidence="1">
    <location>
        <begin position="403"/>
        <end position="424"/>
    </location>
</feature>
<protein>
    <submittedName>
        <fullName evidence="3">Flagellar hook-length control protein FliK</fullName>
    </submittedName>
</protein>
<feature type="domain" description="Flagellar hook-length control protein-like C-terminal" evidence="2">
    <location>
        <begin position="326"/>
        <end position="401"/>
    </location>
</feature>
<dbReference type="RefSeq" id="WP_390360541.1">
    <property type="nucleotide sequence ID" value="NZ_JBHTKJ010000012.1"/>
</dbReference>
<accession>A0ABW3LKE6</accession>
<keyword evidence="4" id="KW-1185">Reference proteome</keyword>
<proteinExistence type="predicted"/>
<gene>
    <name evidence="3" type="ORF">ACFQ3N_06125</name>
</gene>
<keyword evidence="3" id="KW-0966">Cell projection</keyword>
<feature type="compositionally biased region" description="Acidic residues" evidence="1">
    <location>
        <begin position="425"/>
        <end position="436"/>
    </location>
</feature>
<name>A0ABW3LKE6_9BACI</name>
<evidence type="ECO:0000259" key="2">
    <source>
        <dbReference type="Pfam" id="PF02120"/>
    </source>
</evidence>
<feature type="compositionally biased region" description="Basic and acidic residues" evidence="1">
    <location>
        <begin position="437"/>
        <end position="448"/>
    </location>
</feature>
<dbReference type="Pfam" id="PF02120">
    <property type="entry name" value="Flg_hook"/>
    <property type="match status" value="1"/>
</dbReference>
<evidence type="ECO:0000313" key="3">
    <source>
        <dbReference type="EMBL" id="MFD1037984.1"/>
    </source>
</evidence>
<dbReference type="InterPro" id="IPR021136">
    <property type="entry name" value="Flagellar_hook_control-like_C"/>
</dbReference>
<reference evidence="4" key="1">
    <citation type="journal article" date="2019" name="Int. J. Syst. Evol. Microbiol.">
        <title>The Global Catalogue of Microorganisms (GCM) 10K type strain sequencing project: providing services to taxonomists for standard genome sequencing and annotation.</title>
        <authorList>
            <consortium name="The Broad Institute Genomics Platform"/>
            <consortium name="The Broad Institute Genome Sequencing Center for Infectious Disease"/>
            <person name="Wu L."/>
            <person name="Ma J."/>
        </authorList>
    </citation>
    <scope>NUCLEOTIDE SEQUENCE [LARGE SCALE GENOMIC DNA]</scope>
    <source>
        <strain evidence="4">CCUG 56754</strain>
    </source>
</reference>